<dbReference type="AlphaFoldDB" id="A0AAX3ABX9"/>
<dbReference type="RefSeq" id="WP_243250228.1">
    <property type="nucleotide sequence ID" value="NZ_CP084959.1"/>
</dbReference>
<dbReference type="EMBL" id="CP084959">
    <property type="protein sequence ID" value="UOA23587.1"/>
    <property type="molecule type" value="Genomic_DNA"/>
</dbReference>
<gene>
    <name evidence="1" type="ORF">DSM110277_02016</name>
</gene>
<keyword evidence="2" id="KW-1185">Reference proteome</keyword>
<dbReference type="Proteomes" id="UP000830781">
    <property type="component" value="Chromosome"/>
</dbReference>
<evidence type="ECO:0000313" key="2">
    <source>
        <dbReference type="Proteomes" id="UP000830781"/>
    </source>
</evidence>
<sequence>MGTIANQLITAFRDFVRFTGDGLPGEPVGRPLPQGDPASGQFNPPKKQVREALLAIAGAADDLNGAVLSAAGSAEAAAQSLVEANDVVNNFFWYIGESSTFVTVGVGEGVILSDPGPGPYDTVTLEVA</sequence>
<organism evidence="1 2">
    <name type="scientific">Sulfitobacter pontiacus</name>
    <dbReference type="NCBI Taxonomy" id="60137"/>
    <lineage>
        <taxon>Bacteria</taxon>
        <taxon>Pseudomonadati</taxon>
        <taxon>Pseudomonadota</taxon>
        <taxon>Alphaproteobacteria</taxon>
        <taxon>Rhodobacterales</taxon>
        <taxon>Roseobacteraceae</taxon>
        <taxon>Sulfitobacter</taxon>
    </lineage>
</organism>
<accession>A0AAX3ABX9</accession>
<reference evidence="2" key="1">
    <citation type="journal article" date="2022" name="Microorganisms">
        <title>Beyond the ABCs#Discovery of Three New Plasmid Types in Rhodobacterales (RepQ, RepY, RepW).</title>
        <authorList>
            <person name="Freese H.M."/>
            <person name="Ringel V."/>
            <person name="Overmann J."/>
            <person name="Petersen J."/>
        </authorList>
    </citation>
    <scope>NUCLEOTIDE SEQUENCE [LARGE SCALE GENOMIC DNA]</scope>
    <source>
        <strain evidence="2">DSM 110277</strain>
    </source>
</reference>
<proteinExistence type="predicted"/>
<name>A0AAX3ABX9_9RHOB</name>
<evidence type="ECO:0000313" key="1">
    <source>
        <dbReference type="EMBL" id="UOA23587.1"/>
    </source>
</evidence>
<protein>
    <submittedName>
        <fullName evidence="1">Uncharacterized protein</fullName>
    </submittedName>
</protein>